<evidence type="ECO:0000256" key="3">
    <source>
        <dbReference type="ARBA" id="ARBA00022679"/>
    </source>
</evidence>
<comment type="similarity">
    <text evidence="1">Belongs to the glycosyltransferase 2 family.</text>
</comment>
<evidence type="ECO:0000313" key="5">
    <source>
        <dbReference type="EMBL" id="BAT25338.1"/>
    </source>
</evidence>
<dbReference type="Gene3D" id="3.90.550.10">
    <property type="entry name" value="Spore Coat Polysaccharide Biosynthesis Protein SpsA, Chain A"/>
    <property type="match status" value="1"/>
</dbReference>
<dbReference type="RefSeq" id="WP_060610475.1">
    <property type="nucleotide sequence ID" value="NZ_BBWQ01000025.1"/>
</dbReference>
<dbReference type="GO" id="GO:0016757">
    <property type="term" value="F:glycosyltransferase activity"/>
    <property type="evidence" value="ECO:0007669"/>
    <property type="project" value="UniProtKB-KW"/>
</dbReference>
<name>A0A0P0YVJ2_9HYPH</name>
<sequence>MNRPRSSGLAAAITVYRPDHAALERLSGVLAGCTERIYVYIDGPTGEAIDLDGLAIFEGRDAFRVIQSPHNAGIATGLNKMVAAAIEDGFKRLIFFDQDSDVEPQLPWALDAVLGEIGRQGYRPAAVGPMPTAAEPQSKAPSYRPTGRRSDAREEVAYLIVSGCCLDLPAFEAIGPFREDLRMDGVDVEWSFRARSRGYSLWCDTASIMPHRVGNGIVRLGPVAFPRQKAARMLNYVYSQALLLRLAHVPTSWKLRSMIYVPLQVLAYALKSPWSPGFVGRAIDAARSGFAAGGKR</sequence>
<evidence type="ECO:0000256" key="4">
    <source>
        <dbReference type="SAM" id="MobiDB-lite"/>
    </source>
</evidence>
<organism evidence="5">
    <name type="scientific">Aureimonas altamirensis</name>
    <dbReference type="NCBI Taxonomy" id="370622"/>
    <lineage>
        <taxon>Bacteria</taxon>
        <taxon>Pseudomonadati</taxon>
        <taxon>Pseudomonadota</taxon>
        <taxon>Alphaproteobacteria</taxon>
        <taxon>Hyphomicrobiales</taxon>
        <taxon>Aurantimonadaceae</taxon>
        <taxon>Aureimonas</taxon>
    </lineage>
</organism>
<evidence type="ECO:0000256" key="1">
    <source>
        <dbReference type="ARBA" id="ARBA00006739"/>
    </source>
</evidence>
<feature type="region of interest" description="Disordered" evidence="4">
    <location>
        <begin position="126"/>
        <end position="149"/>
    </location>
</feature>
<dbReference type="EMBL" id="LC066369">
    <property type="protein sequence ID" value="BAT25338.1"/>
    <property type="molecule type" value="Genomic_DNA"/>
</dbReference>
<proteinExistence type="inferred from homology"/>
<reference evidence="5" key="1">
    <citation type="journal article" date="2015" name="Proc. Natl. Acad. Sci. U.S.A.">
        <title>Bacterial clade with the ribosomal RNA operon on a small plasmid rather than the chromosome.</title>
        <authorList>
            <person name="Anda M."/>
            <person name="Ohtsubo Y."/>
            <person name="Okubo T."/>
            <person name="Sugawara M."/>
            <person name="Nagata Y."/>
            <person name="Tsuda M."/>
            <person name="Minamisawa K."/>
            <person name="Mitsui H."/>
        </authorList>
    </citation>
    <scope>NUCLEOTIDE SEQUENCE</scope>
    <source>
        <strain evidence="5">DSM 21988</strain>
    </source>
</reference>
<dbReference type="InterPro" id="IPR029044">
    <property type="entry name" value="Nucleotide-diphossugar_trans"/>
</dbReference>
<dbReference type="PANTHER" id="PTHR43179:SF12">
    <property type="entry name" value="GALACTOFURANOSYLTRANSFERASE GLFT2"/>
    <property type="match status" value="1"/>
</dbReference>
<dbReference type="SUPFAM" id="SSF53448">
    <property type="entry name" value="Nucleotide-diphospho-sugar transferases"/>
    <property type="match status" value="1"/>
</dbReference>
<accession>A0A0P0YVJ2</accession>
<protein>
    <submittedName>
        <fullName evidence="5">Rhamnosyltransferase</fullName>
    </submittedName>
</protein>
<dbReference type="AlphaFoldDB" id="A0A0P0YVJ2"/>
<evidence type="ECO:0000256" key="2">
    <source>
        <dbReference type="ARBA" id="ARBA00022676"/>
    </source>
</evidence>
<keyword evidence="3 5" id="KW-0808">Transferase</keyword>
<dbReference type="PANTHER" id="PTHR43179">
    <property type="entry name" value="RHAMNOSYLTRANSFERASE WBBL"/>
    <property type="match status" value="1"/>
</dbReference>
<keyword evidence="2" id="KW-0328">Glycosyltransferase</keyword>